<dbReference type="AlphaFoldDB" id="A0A382ED00"/>
<gene>
    <name evidence="1" type="ORF">METZ01_LOCUS201143</name>
</gene>
<sequence length="54" mass="5836">MIAQDTTENKSNSNKTLLAITLELSIRLITLKVFSGMVSCTVRISSLRAGQAPL</sequence>
<proteinExistence type="predicted"/>
<dbReference type="EMBL" id="UINC01043780">
    <property type="protein sequence ID" value="SVB48289.1"/>
    <property type="molecule type" value="Genomic_DNA"/>
</dbReference>
<protein>
    <submittedName>
        <fullName evidence="1">Uncharacterized protein</fullName>
    </submittedName>
</protein>
<evidence type="ECO:0000313" key="1">
    <source>
        <dbReference type="EMBL" id="SVB48289.1"/>
    </source>
</evidence>
<reference evidence="1" key="1">
    <citation type="submission" date="2018-05" db="EMBL/GenBank/DDBJ databases">
        <authorList>
            <person name="Lanie J.A."/>
            <person name="Ng W.-L."/>
            <person name="Kazmierczak K.M."/>
            <person name="Andrzejewski T.M."/>
            <person name="Davidsen T.M."/>
            <person name="Wayne K.J."/>
            <person name="Tettelin H."/>
            <person name="Glass J.I."/>
            <person name="Rusch D."/>
            <person name="Podicherti R."/>
            <person name="Tsui H.-C.T."/>
            <person name="Winkler M.E."/>
        </authorList>
    </citation>
    <scope>NUCLEOTIDE SEQUENCE</scope>
</reference>
<accession>A0A382ED00</accession>
<organism evidence="1">
    <name type="scientific">marine metagenome</name>
    <dbReference type="NCBI Taxonomy" id="408172"/>
    <lineage>
        <taxon>unclassified sequences</taxon>
        <taxon>metagenomes</taxon>
        <taxon>ecological metagenomes</taxon>
    </lineage>
</organism>
<name>A0A382ED00_9ZZZZ</name>